<comment type="similarity">
    <text evidence="2 13">Belongs to the UQCRQ/QCR8 family.</text>
</comment>
<keyword evidence="7 13" id="KW-0999">Mitochondrion inner membrane</keyword>
<dbReference type="AlphaFoldDB" id="A0AAW2FBS4"/>
<name>A0AAW2FBS4_9HYME</name>
<keyword evidence="8 13" id="KW-0249">Electron transport</keyword>
<dbReference type="GO" id="GO:0045275">
    <property type="term" value="C:respiratory chain complex III"/>
    <property type="evidence" value="ECO:0007669"/>
    <property type="project" value="UniProtKB-UniRule"/>
</dbReference>
<evidence type="ECO:0000256" key="4">
    <source>
        <dbReference type="ARBA" id="ARBA00022448"/>
    </source>
</evidence>
<dbReference type="Proteomes" id="UP001430953">
    <property type="component" value="Unassembled WGS sequence"/>
</dbReference>
<comment type="subunit">
    <text evidence="12 13">Component of the ubiquinol-cytochrome c oxidoreductase (cytochrome b-c1 complex, complex III, CIII), a multisubunit enzyme composed of 11 subunits. The complex is composed of 3 respiratory subunits cytochrome b, cytochrome c1 and Rieske protein UQCRFS1, 2 core protein subunits UQCRC1/QCR1 and UQCRC2/QCR2, and 6 low-molecular weight protein subunits UQCRH/QCR6, UQCRB/QCR7, UQCRQ/QCR8, UQCR10/QCR9, UQCR11/QCR10 and subunit 9, the cleavage product of Rieske protein UQCRFS1. The complex exists as an obligatory dimer and forms supercomplexes (SCs) in the inner mitochondrial membrane with NADH-ubiquinone oxidoreductase (complex I, CI) and cytochrome c oxidase (complex IV, CIV), resulting in different assemblies (supercomplex SCI(1)III(2)IV(1) and megacomplex MCI(2)III(2)IV(2)). Interacts with UQCC6.</text>
</comment>
<evidence type="ECO:0000313" key="14">
    <source>
        <dbReference type="EMBL" id="KAL0113323.1"/>
    </source>
</evidence>
<dbReference type="EMBL" id="JADYXP020000012">
    <property type="protein sequence ID" value="KAL0113323.1"/>
    <property type="molecule type" value="Genomic_DNA"/>
</dbReference>
<reference evidence="14 15" key="1">
    <citation type="submission" date="2023-03" db="EMBL/GenBank/DDBJ databases">
        <title>High recombination rates correlate with genetic variation in Cardiocondyla obscurior ants.</title>
        <authorList>
            <person name="Errbii M."/>
        </authorList>
    </citation>
    <scope>NUCLEOTIDE SEQUENCE [LARGE SCALE GENOMIC DNA]</scope>
    <source>
        <strain evidence="14">Alpha-2009</strain>
        <tissue evidence="14">Whole body</tissue>
    </source>
</reference>
<dbReference type="SUPFAM" id="SSF81508">
    <property type="entry name" value="Ubiquinone-binding protein QP-C of cytochrome bc1 complex (Ubiquinol-cytochrome c reductase)"/>
    <property type="match status" value="1"/>
</dbReference>
<keyword evidence="9" id="KW-1133">Transmembrane helix</keyword>
<comment type="function">
    <text evidence="13">Component of the ubiquinol-cytochrome c oxidoreductase, a multisubunit transmembrane complex that is part of the mitochondrial electron transport chain which drives oxidative phosphorylation. The complex plays an important role in the uptake of multiple carbon sources present in different host niches.</text>
</comment>
<proteinExistence type="inferred from homology"/>
<keyword evidence="10 13" id="KW-0496">Mitochondrion</keyword>
<evidence type="ECO:0000256" key="1">
    <source>
        <dbReference type="ARBA" id="ARBA00004434"/>
    </source>
</evidence>
<dbReference type="InterPro" id="IPR004205">
    <property type="entry name" value="Cyt_bc1_su8"/>
</dbReference>
<evidence type="ECO:0000256" key="11">
    <source>
        <dbReference type="ARBA" id="ARBA00023136"/>
    </source>
</evidence>
<evidence type="ECO:0000256" key="2">
    <source>
        <dbReference type="ARBA" id="ARBA00007668"/>
    </source>
</evidence>
<evidence type="ECO:0000313" key="15">
    <source>
        <dbReference type="Proteomes" id="UP001430953"/>
    </source>
</evidence>
<evidence type="ECO:0000256" key="6">
    <source>
        <dbReference type="ARBA" id="ARBA00022692"/>
    </source>
</evidence>
<organism evidence="14 15">
    <name type="scientific">Cardiocondyla obscurior</name>
    <dbReference type="NCBI Taxonomy" id="286306"/>
    <lineage>
        <taxon>Eukaryota</taxon>
        <taxon>Metazoa</taxon>
        <taxon>Ecdysozoa</taxon>
        <taxon>Arthropoda</taxon>
        <taxon>Hexapoda</taxon>
        <taxon>Insecta</taxon>
        <taxon>Pterygota</taxon>
        <taxon>Neoptera</taxon>
        <taxon>Endopterygota</taxon>
        <taxon>Hymenoptera</taxon>
        <taxon>Apocrita</taxon>
        <taxon>Aculeata</taxon>
        <taxon>Formicoidea</taxon>
        <taxon>Formicidae</taxon>
        <taxon>Myrmicinae</taxon>
        <taxon>Cardiocondyla</taxon>
    </lineage>
</organism>
<comment type="caution">
    <text evidence="14">The sequence shown here is derived from an EMBL/GenBank/DDBJ whole genome shotgun (WGS) entry which is preliminary data.</text>
</comment>
<protein>
    <recommendedName>
        <fullName evidence="3 13">Cytochrome b-c1 complex subunit 8</fullName>
    </recommendedName>
    <alternativeName>
        <fullName evidence="13">Complex III subunit 8</fullName>
    </alternativeName>
</protein>
<evidence type="ECO:0000256" key="10">
    <source>
        <dbReference type="ARBA" id="ARBA00023128"/>
    </source>
</evidence>
<evidence type="ECO:0000256" key="9">
    <source>
        <dbReference type="ARBA" id="ARBA00022989"/>
    </source>
</evidence>
<evidence type="ECO:0000256" key="7">
    <source>
        <dbReference type="ARBA" id="ARBA00022792"/>
    </source>
</evidence>
<evidence type="ECO:0000256" key="3">
    <source>
        <dbReference type="ARBA" id="ARBA00016324"/>
    </source>
</evidence>
<keyword evidence="6" id="KW-0812">Transmembrane</keyword>
<evidence type="ECO:0000256" key="8">
    <source>
        <dbReference type="ARBA" id="ARBA00022982"/>
    </source>
</evidence>
<keyword evidence="4 13" id="KW-0813">Transport</keyword>
<dbReference type="GO" id="GO:0005743">
    <property type="term" value="C:mitochondrial inner membrane"/>
    <property type="evidence" value="ECO:0007669"/>
    <property type="project" value="UniProtKB-SubCell"/>
</dbReference>
<evidence type="ECO:0000256" key="5">
    <source>
        <dbReference type="ARBA" id="ARBA00022660"/>
    </source>
</evidence>
<keyword evidence="11" id="KW-0472">Membrane</keyword>
<dbReference type="GO" id="GO:0006122">
    <property type="term" value="P:mitochondrial electron transport, ubiquinol to cytochrome c"/>
    <property type="evidence" value="ECO:0007669"/>
    <property type="project" value="UniProtKB-UniRule"/>
</dbReference>
<evidence type="ECO:0000256" key="12">
    <source>
        <dbReference type="ARBA" id="ARBA00047105"/>
    </source>
</evidence>
<evidence type="ECO:0000256" key="13">
    <source>
        <dbReference type="RuleBase" id="RU368118"/>
    </source>
</evidence>
<keyword evidence="5 13" id="KW-0679">Respiratory chain</keyword>
<dbReference type="InterPro" id="IPR036642">
    <property type="entry name" value="Cyt_bc1_su8_sf"/>
</dbReference>
<sequence>MDLEFGNLPIQIRRIAYYGLSLEQPAWAKSITHGMPNLLNRAMRTLPTMQYTYKWSNAANDRFSRENLKLYENDK</sequence>
<accession>A0AAW2FBS4</accession>
<gene>
    <name evidence="14" type="ORF">PUN28_012464</name>
</gene>
<dbReference type="Pfam" id="PF02939">
    <property type="entry name" value="UcrQ"/>
    <property type="match status" value="1"/>
</dbReference>
<comment type="subcellular location">
    <subcellularLocation>
        <location evidence="1 13">Mitochondrion inner membrane</location>
        <topology evidence="1 13">Single-pass membrane protein</topology>
    </subcellularLocation>
</comment>
<keyword evidence="15" id="KW-1185">Reference proteome</keyword>
<dbReference type="Gene3D" id="1.20.5.210">
    <property type="entry name" value="Cytochrome b-c1 complex subunit 8"/>
    <property type="match status" value="1"/>
</dbReference>